<dbReference type="NCBIfam" id="TIGR01767">
    <property type="entry name" value="MTRK"/>
    <property type="match status" value="1"/>
</dbReference>
<dbReference type="EC" id="2.7.1.100" evidence="3"/>
<evidence type="ECO:0000256" key="8">
    <source>
        <dbReference type="ARBA" id="ARBA00023167"/>
    </source>
</evidence>
<dbReference type="KEGG" id="izh:FEM41_12985"/>
<dbReference type="GO" id="GO:0009086">
    <property type="term" value="P:methionine biosynthetic process"/>
    <property type="evidence" value="ECO:0007669"/>
    <property type="project" value="UniProtKB-KW"/>
</dbReference>
<dbReference type="PANTHER" id="PTHR34273">
    <property type="entry name" value="METHYLTHIORIBOSE KINASE"/>
    <property type="match status" value="1"/>
</dbReference>
<keyword evidence="6 10" id="KW-0418">Kinase</keyword>
<keyword evidence="4 10" id="KW-0808">Transferase</keyword>
<proteinExistence type="inferred from homology"/>
<protein>
    <recommendedName>
        <fullName evidence="3">S-methyl-5-thioribose kinase</fullName>
        <ecNumber evidence="3">2.7.1.100</ecNumber>
    </recommendedName>
</protein>
<dbReference type="GO" id="GO:0005524">
    <property type="term" value="F:ATP binding"/>
    <property type="evidence" value="ECO:0007669"/>
    <property type="project" value="UniProtKB-KW"/>
</dbReference>
<dbReference type="PANTHER" id="PTHR34273:SF2">
    <property type="entry name" value="METHYLTHIORIBOSE KINASE"/>
    <property type="match status" value="1"/>
</dbReference>
<keyword evidence="11" id="KW-1185">Reference proteome</keyword>
<comment type="subunit">
    <text evidence="2">Homodimer.</text>
</comment>
<sequence length="399" mass="44984">MSHYHTFTPTDALAYAREHAGLADPSVLVSASEVGDGNLNLVFKILDSDGISRVIVKQALPWVRCVGESWPLTPDRARLEAQTLIEHYRHAPRHTVKVLYHDPELATIVMEDLSDHQIWRGELIQGRHYPQAIDQLAEYLAQTLFHTSDFWLPPHDKKRQVANFINPAMCEITEDLFFNDPYQEHPRNNYPEQLESEVVQLREDRALKVAVAGLKHRFLTHAEALLHGDIHSGSLFVADGSLKAIDAEFGYFGPIGFDLGTAMGNLLLNYCGAPGLLGIREAADVREQRLLDLRALWLGFHQRFLALAHDKSRDATLASPGYAEAFLQKVWFDSIGFCGTELIRRSVGLSHVADLEEIQDERMRLACISHAITLGRTLIVLADRLDNVDELIARIRQYS</sequence>
<evidence type="ECO:0000256" key="7">
    <source>
        <dbReference type="ARBA" id="ARBA00022840"/>
    </source>
</evidence>
<evidence type="ECO:0000256" key="1">
    <source>
        <dbReference type="ARBA" id="ARBA00010165"/>
    </source>
</evidence>
<dbReference type="Pfam" id="PF01636">
    <property type="entry name" value="APH"/>
    <property type="match status" value="1"/>
</dbReference>
<dbReference type="GO" id="GO:0046522">
    <property type="term" value="F:S-methyl-5-thioribose kinase activity"/>
    <property type="evidence" value="ECO:0007669"/>
    <property type="project" value="UniProtKB-EC"/>
</dbReference>
<dbReference type="InterPro" id="IPR002575">
    <property type="entry name" value="Aminoglycoside_PTrfase"/>
</dbReference>
<evidence type="ECO:0000313" key="11">
    <source>
        <dbReference type="Proteomes" id="UP000302163"/>
    </source>
</evidence>
<organism evidence="10 11">
    <name type="scientific">Jejubacter calystegiae</name>
    <dbReference type="NCBI Taxonomy" id="2579935"/>
    <lineage>
        <taxon>Bacteria</taxon>
        <taxon>Pseudomonadati</taxon>
        <taxon>Pseudomonadota</taxon>
        <taxon>Gammaproteobacteria</taxon>
        <taxon>Enterobacterales</taxon>
        <taxon>Enterobacteriaceae</taxon>
        <taxon>Jejubacter</taxon>
    </lineage>
</organism>
<gene>
    <name evidence="10" type="ORF">FEM41_12985</name>
</gene>
<dbReference type="InterPro" id="IPR009212">
    <property type="entry name" value="Methylthioribose_kinase"/>
</dbReference>
<evidence type="ECO:0000256" key="6">
    <source>
        <dbReference type="ARBA" id="ARBA00022777"/>
    </source>
</evidence>
<evidence type="ECO:0000259" key="9">
    <source>
        <dbReference type="Pfam" id="PF01636"/>
    </source>
</evidence>
<evidence type="ECO:0000256" key="3">
    <source>
        <dbReference type="ARBA" id="ARBA00012128"/>
    </source>
</evidence>
<evidence type="ECO:0000256" key="4">
    <source>
        <dbReference type="ARBA" id="ARBA00022679"/>
    </source>
</evidence>
<keyword evidence="5" id="KW-0547">Nucleotide-binding</keyword>
<dbReference type="InterPro" id="IPR011009">
    <property type="entry name" value="Kinase-like_dom_sf"/>
</dbReference>
<dbReference type="Gene3D" id="3.90.1200.10">
    <property type="match status" value="1"/>
</dbReference>
<reference evidence="10 11" key="1">
    <citation type="submission" date="2019-05" db="EMBL/GenBank/DDBJ databases">
        <title>Complete genome sequence of Izhakiella calystegiae KSNA2, an endophyte isolated from beach morning glory (Calystegia soldanella).</title>
        <authorList>
            <person name="Jiang L."/>
            <person name="Jeong J.C."/>
            <person name="Kim C.Y."/>
            <person name="Kim D.H."/>
            <person name="Kim S.W."/>
            <person name="Lee j."/>
        </authorList>
    </citation>
    <scope>NUCLEOTIDE SEQUENCE [LARGE SCALE GENOMIC DNA]</scope>
    <source>
        <strain evidence="10 11">KSNA2</strain>
    </source>
</reference>
<comment type="similarity">
    <text evidence="1">Belongs to the methylthioribose kinase family.</text>
</comment>
<dbReference type="Proteomes" id="UP000302163">
    <property type="component" value="Chromosome"/>
</dbReference>
<dbReference type="AlphaFoldDB" id="A0A4P8YIF0"/>
<name>A0A4P8YIF0_9ENTR</name>
<dbReference type="EMBL" id="CP040428">
    <property type="protein sequence ID" value="QCT20499.1"/>
    <property type="molecule type" value="Genomic_DNA"/>
</dbReference>
<accession>A0A4P8YIF0</accession>
<feature type="domain" description="Aminoglycoside phosphotransferase" evidence="9">
    <location>
        <begin position="32"/>
        <end position="263"/>
    </location>
</feature>
<dbReference type="OrthoDB" id="9777791at2"/>
<evidence type="ECO:0000256" key="2">
    <source>
        <dbReference type="ARBA" id="ARBA00011738"/>
    </source>
</evidence>
<dbReference type="Gene3D" id="3.30.200.20">
    <property type="entry name" value="Phosphorylase Kinase, domain 1"/>
    <property type="match status" value="1"/>
</dbReference>
<dbReference type="SUPFAM" id="SSF56112">
    <property type="entry name" value="Protein kinase-like (PK-like)"/>
    <property type="match status" value="1"/>
</dbReference>
<dbReference type="RefSeq" id="WP_138096374.1">
    <property type="nucleotide sequence ID" value="NZ_CP040428.1"/>
</dbReference>
<evidence type="ECO:0000313" key="10">
    <source>
        <dbReference type="EMBL" id="QCT20499.1"/>
    </source>
</evidence>
<keyword evidence="8" id="KW-0486">Methionine biosynthesis</keyword>
<keyword evidence="8" id="KW-0028">Amino-acid biosynthesis</keyword>
<evidence type="ECO:0000256" key="5">
    <source>
        <dbReference type="ARBA" id="ARBA00022741"/>
    </source>
</evidence>
<dbReference type="PIRSF" id="PIRSF031134">
    <property type="entry name" value="MTRK"/>
    <property type="match status" value="1"/>
</dbReference>
<keyword evidence="7" id="KW-0067">ATP-binding</keyword>